<proteinExistence type="predicted"/>
<keyword evidence="3" id="KW-1185">Reference proteome</keyword>
<gene>
    <name evidence="2" type="ORF">GHT06_018013</name>
</gene>
<keyword evidence="1" id="KW-1133">Transmembrane helix</keyword>
<comment type="caution">
    <text evidence="2">The sequence shown here is derived from an EMBL/GenBank/DDBJ whole genome shotgun (WGS) entry which is preliminary data.</text>
</comment>
<evidence type="ECO:0000256" key="1">
    <source>
        <dbReference type="SAM" id="Phobius"/>
    </source>
</evidence>
<keyword evidence="1" id="KW-0812">Transmembrane</keyword>
<reference evidence="2 3" key="1">
    <citation type="submission" date="2022-05" db="EMBL/GenBank/DDBJ databases">
        <title>A multi-omics perspective on studying reproductive biology in Daphnia sinensis.</title>
        <authorList>
            <person name="Jia J."/>
        </authorList>
    </citation>
    <scope>NUCLEOTIDE SEQUENCE [LARGE SCALE GENOMIC DNA]</scope>
    <source>
        <strain evidence="2 3">WSL</strain>
    </source>
</reference>
<accession>A0AAD5LD52</accession>
<sequence>MLVHTLNKNSFYSLSSSCSLFFCPVFFFFLKSFYAFTVERSRQTPFFLSPFSSAIYLKCLSSFSLKCFFTVFYC</sequence>
<feature type="transmembrane region" description="Helical" evidence="1">
    <location>
        <begin position="55"/>
        <end position="73"/>
    </location>
</feature>
<dbReference type="AlphaFoldDB" id="A0AAD5LD52"/>
<organism evidence="2 3">
    <name type="scientific">Daphnia sinensis</name>
    <dbReference type="NCBI Taxonomy" id="1820382"/>
    <lineage>
        <taxon>Eukaryota</taxon>
        <taxon>Metazoa</taxon>
        <taxon>Ecdysozoa</taxon>
        <taxon>Arthropoda</taxon>
        <taxon>Crustacea</taxon>
        <taxon>Branchiopoda</taxon>
        <taxon>Diplostraca</taxon>
        <taxon>Cladocera</taxon>
        <taxon>Anomopoda</taxon>
        <taxon>Daphniidae</taxon>
        <taxon>Daphnia</taxon>
        <taxon>Daphnia similis group</taxon>
    </lineage>
</organism>
<protein>
    <submittedName>
        <fullName evidence="2">Uncharacterized protein</fullName>
    </submittedName>
</protein>
<keyword evidence="1" id="KW-0472">Membrane</keyword>
<dbReference type="Proteomes" id="UP000820818">
    <property type="component" value="Linkage Group LG7"/>
</dbReference>
<dbReference type="EMBL" id="WJBH02000007">
    <property type="protein sequence ID" value="KAI9555498.1"/>
    <property type="molecule type" value="Genomic_DNA"/>
</dbReference>
<evidence type="ECO:0000313" key="2">
    <source>
        <dbReference type="EMBL" id="KAI9555498.1"/>
    </source>
</evidence>
<name>A0AAD5LD52_9CRUS</name>
<evidence type="ECO:0000313" key="3">
    <source>
        <dbReference type="Proteomes" id="UP000820818"/>
    </source>
</evidence>
<feature type="transmembrane region" description="Helical" evidence="1">
    <location>
        <begin position="12"/>
        <end position="34"/>
    </location>
</feature>